<protein>
    <submittedName>
        <fullName evidence="3">Uncharacterized protein</fullName>
    </submittedName>
</protein>
<evidence type="ECO:0000256" key="1">
    <source>
        <dbReference type="SAM" id="MobiDB-lite"/>
    </source>
</evidence>
<proteinExistence type="predicted"/>
<keyword evidence="2" id="KW-1185">Reference proteome</keyword>
<dbReference type="Proteomes" id="UP000887566">
    <property type="component" value="Unplaced"/>
</dbReference>
<organism evidence="2 3">
    <name type="scientific">Plectus sambesii</name>
    <dbReference type="NCBI Taxonomy" id="2011161"/>
    <lineage>
        <taxon>Eukaryota</taxon>
        <taxon>Metazoa</taxon>
        <taxon>Ecdysozoa</taxon>
        <taxon>Nematoda</taxon>
        <taxon>Chromadorea</taxon>
        <taxon>Plectida</taxon>
        <taxon>Plectina</taxon>
        <taxon>Plectoidea</taxon>
        <taxon>Plectidae</taxon>
        <taxon>Plectus</taxon>
    </lineage>
</organism>
<evidence type="ECO:0000313" key="3">
    <source>
        <dbReference type="WBParaSite" id="PSAMB.scaffold2119size25249.g16452.t1"/>
    </source>
</evidence>
<dbReference type="WBParaSite" id="PSAMB.scaffold2119size25249.g16452.t1">
    <property type="protein sequence ID" value="PSAMB.scaffold2119size25249.g16452.t1"/>
    <property type="gene ID" value="PSAMB.scaffold2119size25249.g16452"/>
</dbReference>
<feature type="region of interest" description="Disordered" evidence="1">
    <location>
        <begin position="226"/>
        <end position="255"/>
    </location>
</feature>
<accession>A0A914VMH4</accession>
<sequence length="277" mass="31013">MRRSAWWFFERRRAARLLGDESVRFVGGATAERAARHSTDALPSDDGLRGCSATRAFASWAVRLPRERRGIQQTRYQLSAVLTSARRRPLFCALTAIASLERTPPSRRRCAATTIRTGRRVVAILLRRRKVARGRRSPGAITERMRAEPKEKRGRTRFPPRTCRRLNDATVRRTCSCIFWSDCTLRTRTARCSALSWGGGGALARRGVRRPAVHDREPPFLVSVRRTQRSGRRGAGEGHSLSRPHTTIRTDATETRPFWSAATVTATATTVGHGGGR</sequence>
<name>A0A914VMH4_9BILA</name>
<evidence type="ECO:0000313" key="2">
    <source>
        <dbReference type="Proteomes" id="UP000887566"/>
    </source>
</evidence>
<reference evidence="3" key="1">
    <citation type="submission" date="2022-11" db="UniProtKB">
        <authorList>
            <consortium name="WormBaseParasite"/>
        </authorList>
    </citation>
    <scope>IDENTIFICATION</scope>
</reference>
<dbReference type="AlphaFoldDB" id="A0A914VMH4"/>